<accession>A0ABM4ZDC4</accession>
<feature type="region of interest" description="Disordered" evidence="6">
    <location>
        <begin position="1"/>
        <end position="20"/>
    </location>
</feature>
<feature type="region of interest" description="Disordered" evidence="6">
    <location>
        <begin position="102"/>
        <end position="490"/>
    </location>
</feature>
<dbReference type="GeneID" id="112919123"/>
<evidence type="ECO:0000256" key="1">
    <source>
        <dbReference type="ARBA" id="ARBA00004245"/>
    </source>
</evidence>
<feature type="compositionally biased region" description="Basic and acidic residues" evidence="6">
    <location>
        <begin position="331"/>
        <end position="350"/>
    </location>
</feature>
<feature type="compositionally biased region" description="Basic and acidic residues" evidence="6">
    <location>
        <begin position="305"/>
        <end position="321"/>
    </location>
</feature>
<keyword evidence="5" id="KW-0206">Cytoskeleton</keyword>
<feature type="compositionally biased region" description="Polar residues" evidence="6">
    <location>
        <begin position="261"/>
        <end position="282"/>
    </location>
</feature>
<dbReference type="RefSeq" id="XP_072600537.1">
    <property type="nucleotide sequence ID" value="XM_072744436.1"/>
</dbReference>
<evidence type="ECO:0000256" key="5">
    <source>
        <dbReference type="ARBA" id="ARBA00023212"/>
    </source>
</evidence>
<evidence type="ECO:0000313" key="8">
    <source>
        <dbReference type="RefSeq" id="XP_072600537.1"/>
    </source>
</evidence>
<keyword evidence="7" id="KW-1185">Reference proteome</keyword>
<evidence type="ECO:0000256" key="6">
    <source>
        <dbReference type="SAM" id="MobiDB-lite"/>
    </source>
</evidence>
<gene>
    <name evidence="8" type="primary">MAP7D2</name>
</gene>
<keyword evidence="3" id="KW-0963">Cytoplasm</keyword>
<dbReference type="PANTHER" id="PTHR15073">
    <property type="entry name" value="MICROTUBULE-ASSOCIATED PROTEIN"/>
    <property type="match status" value="1"/>
</dbReference>
<sequence>MDGFLRSDERQRLAKERREEREKCLAAREQQILEKQKRAKLQYEKQIEERWRKLEEQRQREDQKRAAVEEKRKQKLREEEERLEAMMRRSLERTQQLELKKKCSWGASLATGPGGRDGLAASTLPPDPGTTATAAESTNACDKLSTSTMNLPKQTEPPMSKRLSSSTVAISYSPDRVSHACPRVAPAGPLKSSYKSSPTRSAERKKTPSTSGIGDSGKGAPAGAEASPTEKMKRSPRTTASVPSAGLGSPLRRCEFPGSISKRSSSPVTSKATSKAYPQSPKNMKPPYPGSPVKYRLPTFPNQETPKRKAEKEKSNKERESVLAQQAAGLHGEEAPEKHVVDKHVTEKHVVTGGKAESSGGKHTAGTTDAGEAAKILAEKRRQARLQKEQEEQERLEKEEQDRLEREELKRKEEEERLRLEEEARKQEEEKKRQEEEEKRKAEEEAKRKAKEELLLKEEQEKEKQEKEKQEKAMIEKQKEAAEAKAQEAAKQMRLEREQIMLQIEQERLERKKRIDEIMKRTRKSDVSPEVKKEDPKVELHSAVCVENKTKPVVPNKIEINGLNTCQEVNGVGRTAPETFPRDIFSNGLKPVGGLVHLDTIDGKSNSLDDSTEEVQSMDVSPVSKEELISIPEFSPVSEMIPGVSLDQNGTGNARALQDLLDFTGPPMYPKRSSENLSLDDCNKNLIEGFNSPGQENTLNTFC</sequence>
<protein>
    <submittedName>
        <fullName evidence="8">MAP7 domain-containing protein 2 isoform X22</fullName>
    </submittedName>
</protein>
<dbReference type="InterPro" id="IPR008604">
    <property type="entry name" value="MAP7_fam"/>
</dbReference>
<feature type="region of interest" description="Disordered" evidence="6">
    <location>
        <begin position="54"/>
        <end position="79"/>
    </location>
</feature>
<evidence type="ECO:0000256" key="4">
    <source>
        <dbReference type="ARBA" id="ARBA00023054"/>
    </source>
</evidence>
<dbReference type="InterPro" id="IPR051483">
    <property type="entry name" value="MAP7_domain-containing"/>
</dbReference>
<reference evidence="8" key="1">
    <citation type="submission" date="2025-08" db="UniProtKB">
        <authorList>
            <consortium name="RefSeq"/>
        </authorList>
    </citation>
    <scope>IDENTIFICATION</scope>
    <source>
        <tissue evidence="8">Cell line</tissue>
    </source>
</reference>
<dbReference type="Proteomes" id="UP001652641">
    <property type="component" value="Chromosome X"/>
</dbReference>
<feature type="compositionally biased region" description="Basic and acidic residues" evidence="6">
    <location>
        <begin position="377"/>
        <end position="490"/>
    </location>
</feature>
<comment type="similarity">
    <text evidence="2">Belongs to the MAP7 family.</text>
</comment>
<evidence type="ECO:0000256" key="3">
    <source>
        <dbReference type="ARBA" id="ARBA00022490"/>
    </source>
</evidence>
<comment type="subcellular location">
    <subcellularLocation>
        <location evidence="1">Cytoplasm</location>
        <location evidence="1">Cytoskeleton</location>
    </subcellularLocation>
</comment>
<dbReference type="PANTHER" id="PTHR15073:SF3">
    <property type="entry name" value="MAP7 DOMAIN-CONTAINING PROTEIN 2"/>
    <property type="match status" value="1"/>
</dbReference>
<dbReference type="Pfam" id="PF05672">
    <property type="entry name" value="MAP7"/>
    <property type="match status" value="1"/>
</dbReference>
<evidence type="ECO:0000256" key="2">
    <source>
        <dbReference type="ARBA" id="ARBA00007525"/>
    </source>
</evidence>
<keyword evidence="4" id="KW-0175">Coiled coil</keyword>
<organism evidence="7 8">
    <name type="scientific">Vulpes vulpes</name>
    <name type="common">Red fox</name>
    <dbReference type="NCBI Taxonomy" id="9627"/>
    <lineage>
        <taxon>Eukaryota</taxon>
        <taxon>Metazoa</taxon>
        <taxon>Chordata</taxon>
        <taxon>Craniata</taxon>
        <taxon>Vertebrata</taxon>
        <taxon>Euteleostomi</taxon>
        <taxon>Mammalia</taxon>
        <taxon>Eutheria</taxon>
        <taxon>Laurasiatheria</taxon>
        <taxon>Carnivora</taxon>
        <taxon>Caniformia</taxon>
        <taxon>Canidae</taxon>
        <taxon>Vulpes</taxon>
    </lineage>
</organism>
<proteinExistence type="inferred from homology"/>
<evidence type="ECO:0000313" key="7">
    <source>
        <dbReference type="Proteomes" id="UP001652641"/>
    </source>
</evidence>
<name>A0ABM4ZDC4_VULVU</name>
<feature type="compositionally biased region" description="Polar residues" evidence="6">
    <location>
        <begin position="130"/>
        <end position="153"/>
    </location>
</feature>